<organism evidence="2">
    <name type="scientific">Siphoviridae sp. cthu813</name>
    <dbReference type="NCBI Taxonomy" id="2825618"/>
    <lineage>
        <taxon>Viruses</taxon>
        <taxon>Duplodnaviria</taxon>
        <taxon>Heunggongvirae</taxon>
        <taxon>Uroviricota</taxon>
        <taxon>Caudoviricetes</taxon>
    </lineage>
</organism>
<dbReference type="EMBL" id="BK016270">
    <property type="protein sequence ID" value="DAG06405.1"/>
    <property type="molecule type" value="Genomic_DNA"/>
</dbReference>
<sequence>MENLKIENASIIYKNFSGTRDEYHPGRRTFHVILDEDEAAALEADGWNVRHKPSKADPSVMFHTLPVEARFDNYPPKIVMIGESSKKVTFLDENTVGQLDSAAIKTIDLMLSPSKWTAAGRTGIKAYLKTAYVTIEEDDLDLKYAALLEDAMGRAGEFNPAPGNDDENVPF</sequence>
<dbReference type="InterPro" id="IPR057581">
    <property type="entry name" value="Phage_ssDNA_bind"/>
</dbReference>
<evidence type="ECO:0000313" key="2">
    <source>
        <dbReference type="EMBL" id="DAG06405.1"/>
    </source>
</evidence>
<evidence type="ECO:0000259" key="1">
    <source>
        <dbReference type="Pfam" id="PF24083"/>
    </source>
</evidence>
<proteinExistence type="predicted"/>
<reference evidence="2" key="1">
    <citation type="journal article" date="2021" name="Proc. Natl. Acad. Sci. U.S.A.">
        <title>A Catalog of Tens of Thousands of Viruses from Human Metagenomes Reveals Hidden Associations with Chronic Diseases.</title>
        <authorList>
            <person name="Tisza M.J."/>
            <person name="Buck C.B."/>
        </authorList>
    </citation>
    <scope>NUCLEOTIDE SEQUENCE</scope>
    <source>
        <strain evidence="2">Cthu813</strain>
    </source>
</reference>
<name>A0A8S5VI13_9CAUD</name>
<protein>
    <recommendedName>
        <fullName evidence="1">Putative phage ssDNA-binding domain-containing protein</fullName>
    </recommendedName>
</protein>
<feature type="domain" description="Putative phage ssDNA-binding" evidence="1">
    <location>
        <begin position="1"/>
        <end position="147"/>
    </location>
</feature>
<accession>A0A8S5VI13</accession>
<dbReference type="Pfam" id="PF24083">
    <property type="entry name" value="Phage_ssDNA_bind"/>
    <property type="match status" value="1"/>
</dbReference>